<dbReference type="PANTHER" id="PTHR42839:SF2">
    <property type="entry name" value="ISOCHORISMATE SYNTHASE ENTC"/>
    <property type="match status" value="1"/>
</dbReference>
<keyword evidence="4" id="KW-0413">Isomerase</keyword>
<sequence length="365" mass="38470">MTFLLSGTHGTVRAGEVAHAFDDARDATHAVRESGPEGGVVGAISFAPGSPDALWQVGSLARTDEPLIGTGPLSRRWEVAEWVPAAATHRSRVERVVERIRSGEADKVVLARAVELVADRPVEIDAVAAALAGTNTDHNAFATDLSAAGADQTGRWLVGASPELLVRKVGDRVYCRPFAGSAARQPDPDGDAAAAEGLARSVKDQREHRFVVEYLASVLTPLCTRLDYPRTPELRCTGEIWHLATPFVGTLRDPSITALDLALALHPTPAICGTPTRAAAAIIAEVEEPRGFYAGTVGWCDAQGDGEWMVAIRCAELRADRRTARAWAGGGIVAESDPDAEVDETTAKFATVMRALGGLGVSVGG</sequence>
<organism evidence="7 8">
    <name type="scientific">Williamsia sterculiae</name>
    <dbReference type="NCBI Taxonomy" id="1344003"/>
    <lineage>
        <taxon>Bacteria</taxon>
        <taxon>Bacillati</taxon>
        <taxon>Actinomycetota</taxon>
        <taxon>Actinomycetes</taxon>
        <taxon>Mycobacteriales</taxon>
        <taxon>Nocardiaceae</taxon>
        <taxon>Williamsia</taxon>
    </lineage>
</organism>
<gene>
    <name evidence="7" type="ORF">SAMN05445060_0299</name>
</gene>
<keyword evidence="8" id="KW-1185">Reference proteome</keyword>
<dbReference type="InterPro" id="IPR005801">
    <property type="entry name" value="ADC_synthase"/>
</dbReference>
<proteinExistence type="inferred from homology"/>
<feature type="domain" description="Chorismate-utilising enzyme C-terminal" evidence="6">
    <location>
        <begin position="87"/>
        <end position="348"/>
    </location>
</feature>
<evidence type="ECO:0000256" key="5">
    <source>
        <dbReference type="ARBA" id="ARBA00041564"/>
    </source>
</evidence>
<dbReference type="AlphaFoldDB" id="A0A1N7CQU1"/>
<evidence type="ECO:0000256" key="4">
    <source>
        <dbReference type="ARBA" id="ARBA00023235"/>
    </source>
</evidence>
<name>A0A1N7CQU1_9NOCA</name>
<evidence type="ECO:0000256" key="3">
    <source>
        <dbReference type="ARBA" id="ARBA00012824"/>
    </source>
</evidence>
<dbReference type="STRING" id="1344003.SAMN05445060_0299"/>
<evidence type="ECO:0000259" key="6">
    <source>
        <dbReference type="Pfam" id="PF00425"/>
    </source>
</evidence>
<dbReference type="NCBIfam" id="TIGR00543">
    <property type="entry name" value="isochor_syn"/>
    <property type="match status" value="1"/>
</dbReference>
<evidence type="ECO:0000256" key="2">
    <source>
        <dbReference type="ARBA" id="ARBA00005297"/>
    </source>
</evidence>
<dbReference type="EC" id="5.4.4.2" evidence="3"/>
<dbReference type="EMBL" id="FTNT01000001">
    <property type="protein sequence ID" value="SIR65920.1"/>
    <property type="molecule type" value="Genomic_DNA"/>
</dbReference>
<dbReference type="GO" id="GO:0008909">
    <property type="term" value="F:isochorismate synthase activity"/>
    <property type="evidence" value="ECO:0007669"/>
    <property type="project" value="UniProtKB-EC"/>
</dbReference>
<dbReference type="Proteomes" id="UP000186218">
    <property type="component" value="Unassembled WGS sequence"/>
</dbReference>
<dbReference type="PANTHER" id="PTHR42839">
    <property type="entry name" value="ISOCHORISMATE SYNTHASE ENTC"/>
    <property type="match status" value="1"/>
</dbReference>
<dbReference type="RefSeq" id="WP_327200128.1">
    <property type="nucleotide sequence ID" value="NZ_FTNT01000001.1"/>
</dbReference>
<evidence type="ECO:0000313" key="7">
    <source>
        <dbReference type="EMBL" id="SIR65920.1"/>
    </source>
</evidence>
<dbReference type="Pfam" id="PF00425">
    <property type="entry name" value="Chorismate_bind"/>
    <property type="match status" value="1"/>
</dbReference>
<dbReference type="InterPro" id="IPR004561">
    <property type="entry name" value="IsoChor_synthase"/>
</dbReference>
<reference evidence="7 8" key="1">
    <citation type="submission" date="2017-01" db="EMBL/GenBank/DDBJ databases">
        <authorList>
            <person name="Mah S.A."/>
            <person name="Swanson W.J."/>
            <person name="Moy G.W."/>
            <person name="Vacquier V.D."/>
        </authorList>
    </citation>
    <scope>NUCLEOTIDE SEQUENCE [LARGE SCALE GENOMIC DNA]</scope>
    <source>
        <strain evidence="7 8">CPCC 203464</strain>
    </source>
</reference>
<comment type="similarity">
    <text evidence="2">Belongs to the isochorismate synthase family.</text>
</comment>
<evidence type="ECO:0000313" key="8">
    <source>
        <dbReference type="Proteomes" id="UP000186218"/>
    </source>
</evidence>
<dbReference type="Gene3D" id="3.60.120.10">
    <property type="entry name" value="Anthranilate synthase"/>
    <property type="match status" value="1"/>
</dbReference>
<dbReference type="SUPFAM" id="SSF56322">
    <property type="entry name" value="ADC synthase"/>
    <property type="match status" value="1"/>
</dbReference>
<comment type="catalytic activity">
    <reaction evidence="1">
        <text>chorismate = isochorismate</text>
        <dbReference type="Rhea" id="RHEA:18985"/>
        <dbReference type="ChEBI" id="CHEBI:29748"/>
        <dbReference type="ChEBI" id="CHEBI:29780"/>
        <dbReference type="EC" id="5.4.4.2"/>
    </reaction>
</comment>
<accession>A0A1N7CQU1</accession>
<evidence type="ECO:0000256" key="1">
    <source>
        <dbReference type="ARBA" id="ARBA00000799"/>
    </source>
</evidence>
<dbReference type="InterPro" id="IPR015890">
    <property type="entry name" value="Chorismate_C"/>
</dbReference>
<protein>
    <recommendedName>
        <fullName evidence="3">isochorismate synthase</fullName>
        <ecNumber evidence="3">5.4.4.2</ecNumber>
    </recommendedName>
    <alternativeName>
        <fullName evidence="5">Isochorismate mutase</fullName>
    </alternativeName>
</protein>